<dbReference type="Pfam" id="PF11799">
    <property type="entry name" value="IMS_C"/>
    <property type="match status" value="1"/>
</dbReference>
<protein>
    <recommendedName>
        <fullName evidence="3">DNA-directed DNA polymerase</fullName>
        <ecNumber evidence="3">2.7.7.7</ecNumber>
    </recommendedName>
</protein>
<dbReference type="AlphaFoldDB" id="A9CXS2"/>
<evidence type="ECO:0000256" key="3">
    <source>
        <dbReference type="ARBA" id="ARBA00012417"/>
    </source>
</evidence>
<comment type="caution">
    <text evidence="9">The sequence shown here is derived from an EMBL/GenBank/DDBJ whole genome shotgun (WGS) entry which is preliminary data.</text>
</comment>
<dbReference type="InterPro" id="IPR050356">
    <property type="entry name" value="SulA_CellDiv_inhibitor"/>
</dbReference>
<keyword evidence="4" id="KW-0227">DNA damage</keyword>
<dbReference type="PANTHER" id="PTHR35369">
    <property type="entry name" value="BLR3025 PROTEIN-RELATED"/>
    <property type="match status" value="1"/>
</dbReference>
<feature type="domain" description="UmuC" evidence="7">
    <location>
        <begin position="48"/>
        <end position="186"/>
    </location>
</feature>
<dbReference type="GO" id="GO:0003684">
    <property type="term" value="F:damaged DNA binding"/>
    <property type="evidence" value="ECO:0007669"/>
    <property type="project" value="InterPro"/>
</dbReference>
<evidence type="ECO:0000259" key="7">
    <source>
        <dbReference type="Pfam" id="PF00817"/>
    </source>
</evidence>
<dbReference type="SUPFAM" id="SSF56672">
    <property type="entry name" value="DNA/RNA polymerases"/>
    <property type="match status" value="1"/>
</dbReference>
<dbReference type="PANTHER" id="PTHR35369:SF2">
    <property type="entry name" value="BLR3025 PROTEIN"/>
    <property type="match status" value="1"/>
</dbReference>
<dbReference type="OrthoDB" id="9788640at2"/>
<proteinExistence type="predicted"/>
<comment type="cofactor">
    <cofactor evidence="1">
        <name>Mg(2+)</name>
        <dbReference type="ChEBI" id="CHEBI:18420"/>
    </cofactor>
</comment>
<dbReference type="EC" id="2.7.7.7" evidence="3"/>
<gene>
    <name evidence="9" type="ORF">HPDFL43_21002</name>
</gene>
<dbReference type="Pfam" id="PF00817">
    <property type="entry name" value="IMS"/>
    <property type="match status" value="1"/>
</dbReference>
<dbReference type="InterPro" id="IPR043502">
    <property type="entry name" value="DNA/RNA_pol_sf"/>
</dbReference>
<dbReference type="STRING" id="411684.HPDFL43_21002"/>
<dbReference type="InterPro" id="IPR001126">
    <property type="entry name" value="UmuC"/>
</dbReference>
<evidence type="ECO:0000259" key="8">
    <source>
        <dbReference type="Pfam" id="PF11799"/>
    </source>
</evidence>
<dbReference type="InterPro" id="IPR017961">
    <property type="entry name" value="DNA_pol_Y-fam_little_finger"/>
</dbReference>
<evidence type="ECO:0000256" key="1">
    <source>
        <dbReference type="ARBA" id="ARBA00001946"/>
    </source>
</evidence>
<dbReference type="eggNOG" id="COG0389">
    <property type="taxonomic scope" value="Bacteria"/>
</dbReference>
<sequence>MPQTIPTSKTHRQRFLSIAFTHLPTDRIQRLRWGKSWITDRISDAHPETQPLVVTGTVKNAIRILALDSRARAHGIRKGQSLSDARALVHDLDCHQADADADHAALLRIASWCERYTPLVGLGANPDAERETGVGGDHGLFMDITGCAHLMGGEAALVADLEARLLAQGFHARLCLADTPGAAWAMARHGAARIISEDSHGEAILPLSLSGLRLQPALVASLGRVGLKTIGCITSLPRAPLAARFGAGLMQRLDQALGRETEAISPLMPVAELSTERRFADPVTHHDAVTHVISALAAAMIEPLERRGLGIRRCRLRLFRVDGHVAALEVQTARPLRDARMIERLFAERLAGLHEDLDAGFGFDLIRLDILHADPFEAAQGDMVAGGRASEGHDALVDRLGARLGLDRVQRFVMADTHIPERSFARIQVARLNGGPGNGSGRWSGAHATALAMELLPDQVEPDPLITRPLILFDRPELLSTIAEVPDGPPLRFRWRGVAYEVARAQGPERIACEWWRDGRGARTRDYFRVEDRQGYRFWMFRHGLYGRETNEPAWYMHGLFA</sequence>
<keyword evidence="9" id="KW-0808">Transferase</keyword>
<comment type="subunit">
    <text evidence="2">Monomer.</text>
</comment>
<dbReference type="CDD" id="cd03468">
    <property type="entry name" value="PolY_like"/>
    <property type="match status" value="1"/>
</dbReference>
<keyword evidence="10" id="KW-1185">Reference proteome</keyword>
<evidence type="ECO:0000256" key="4">
    <source>
        <dbReference type="ARBA" id="ARBA00022763"/>
    </source>
</evidence>
<dbReference type="EMBL" id="ABIA03000001">
    <property type="protein sequence ID" value="EDQ35713.1"/>
    <property type="molecule type" value="Genomic_DNA"/>
</dbReference>
<dbReference type="GO" id="GO:0006281">
    <property type="term" value="P:DNA repair"/>
    <property type="evidence" value="ECO:0007669"/>
    <property type="project" value="InterPro"/>
</dbReference>
<evidence type="ECO:0000256" key="2">
    <source>
        <dbReference type="ARBA" id="ARBA00011245"/>
    </source>
</evidence>
<feature type="domain" description="DNA polymerase Y-family little finger" evidence="8">
    <location>
        <begin position="273"/>
        <end position="354"/>
    </location>
</feature>
<evidence type="ECO:0000256" key="5">
    <source>
        <dbReference type="ARBA" id="ARBA00025589"/>
    </source>
</evidence>
<name>A9CXS2_HOEPD</name>
<reference evidence="9 10" key="1">
    <citation type="submission" date="2007-10" db="EMBL/GenBank/DDBJ databases">
        <authorList>
            <person name="Wagner-Dobler I."/>
            <person name="Ferriera S."/>
            <person name="Johnson J."/>
            <person name="Kravitz S."/>
            <person name="Beeson K."/>
            <person name="Sutton G."/>
            <person name="Rogers Y.-H."/>
            <person name="Friedman R."/>
            <person name="Frazier M."/>
            <person name="Venter J.C."/>
        </authorList>
    </citation>
    <scope>NUCLEOTIDE SEQUENCE [LARGE SCALE GENOMIC DNA]</scope>
    <source>
        <strain evidence="9 10">DFL-43</strain>
    </source>
</reference>
<organism evidence="9 10">
    <name type="scientific">Hoeflea phototrophica (strain DSM 17068 / NCIMB 14078 / DFL-43)</name>
    <dbReference type="NCBI Taxonomy" id="411684"/>
    <lineage>
        <taxon>Bacteria</taxon>
        <taxon>Pseudomonadati</taxon>
        <taxon>Pseudomonadota</taxon>
        <taxon>Alphaproteobacteria</taxon>
        <taxon>Hyphomicrobiales</taxon>
        <taxon>Rhizobiaceae</taxon>
        <taxon>Hoeflea</taxon>
    </lineage>
</organism>
<reference evidence="9 10" key="2">
    <citation type="submission" date="2012-06" db="EMBL/GenBank/DDBJ databases">
        <authorList>
            <person name="Fiebig A."/>
        </authorList>
    </citation>
    <scope>NUCLEOTIDE SEQUENCE [LARGE SCALE GENOMIC DNA]</scope>
    <source>
        <strain evidence="9 10">DFL-43</strain>
    </source>
</reference>
<comment type="catalytic activity">
    <reaction evidence="6">
        <text>DNA(n) + a 2'-deoxyribonucleoside 5'-triphosphate = DNA(n+1) + diphosphate</text>
        <dbReference type="Rhea" id="RHEA:22508"/>
        <dbReference type="Rhea" id="RHEA-COMP:17339"/>
        <dbReference type="Rhea" id="RHEA-COMP:17340"/>
        <dbReference type="ChEBI" id="CHEBI:33019"/>
        <dbReference type="ChEBI" id="CHEBI:61560"/>
        <dbReference type="ChEBI" id="CHEBI:173112"/>
        <dbReference type="EC" id="2.7.7.7"/>
    </reaction>
</comment>
<evidence type="ECO:0000313" key="10">
    <source>
        <dbReference type="Proteomes" id="UP000004291"/>
    </source>
</evidence>
<evidence type="ECO:0000256" key="6">
    <source>
        <dbReference type="ARBA" id="ARBA00049244"/>
    </source>
</evidence>
<dbReference type="GO" id="GO:0016740">
    <property type="term" value="F:transferase activity"/>
    <property type="evidence" value="ECO:0007669"/>
    <property type="project" value="UniProtKB-KW"/>
</dbReference>
<dbReference type="Proteomes" id="UP000004291">
    <property type="component" value="Chromosome"/>
</dbReference>
<comment type="function">
    <text evidence="5">Poorly processive, error-prone DNA polymerase involved in untargeted mutagenesis. Copies undamaged DNA at stalled replication forks, which arise in vivo from mismatched or misaligned primer ends. These misaligned primers can be extended by PolIV. Exhibits no 3'-5' exonuclease (proofreading) activity. May be involved in translesional synthesis, in conjunction with the beta clamp from PolIII.</text>
</comment>
<evidence type="ECO:0000313" key="9">
    <source>
        <dbReference type="EMBL" id="EDQ35713.1"/>
    </source>
</evidence>
<dbReference type="HOGENOM" id="CLU_028184_1_1_5"/>
<accession>A9CXS2</accession>